<comment type="caution">
    <text evidence="15">The sequence shown here is derived from an EMBL/GenBank/DDBJ whole genome shotgun (WGS) entry which is preliminary data.</text>
</comment>
<evidence type="ECO:0000256" key="10">
    <source>
        <dbReference type="ARBA" id="ARBA00023163"/>
    </source>
</evidence>
<dbReference type="Gene3D" id="1.10.60.10">
    <property type="entry name" value="Iron dependent repressor, metal binding and dimerisation domain"/>
    <property type="match status" value="1"/>
</dbReference>
<evidence type="ECO:0000256" key="11">
    <source>
        <dbReference type="ARBA" id="ARBA00023211"/>
    </source>
</evidence>
<evidence type="ECO:0000313" key="16">
    <source>
        <dbReference type="Proteomes" id="UP000628984"/>
    </source>
</evidence>
<dbReference type="SMART" id="SM00529">
    <property type="entry name" value="HTH_DTXR"/>
    <property type="match status" value="1"/>
</dbReference>
<evidence type="ECO:0000256" key="4">
    <source>
        <dbReference type="ARBA" id="ARBA00022386"/>
    </source>
</evidence>
<comment type="similarity">
    <text evidence="2">Belongs to the DtxR/MntR family.</text>
</comment>
<evidence type="ECO:0000256" key="13">
    <source>
        <dbReference type="ARBA" id="ARBA00032593"/>
    </source>
</evidence>
<dbReference type="InterPro" id="IPR036388">
    <property type="entry name" value="WH-like_DNA-bd_sf"/>
</dbReference>
<dbReference type="Pfam" id="PF02742">
    <property type="entry name" value="Fe_dep_repr_C"/>
    <property type="match status" value="1"/>
</dbReference>
<dbReference type="Pfam" id="PF01325">
    <property type="entry name" value="Fe_dep_repress"/>
    <property type="match status" value="1"/>
</dbReference>
<keyword evidence="5" id="KW-0963">Cytoplasm</keyword>
<dbReference type="PROSITE" id="PS50944">
    <property type="entry name" value="HTH_DTXR"/>
    <property type="match status" value="1"/>
</dbReference>
<dbReference type="NCBIfam" id="NF008273">
    <property type="entry name" value="PRK11050.1"/>
    <property type="match status" value="1"/>
</dbReference>
<evidence type="ECO:0000256" key="6">
    <source>
        <dbReference type="ARBA" id="ARBA00022491"/>
    </source>
</evidence>
<accession>A0A918J360</accession>
<evidence type="ECO:0000256" key="5">
    <source>
        <dbReference type="ARBA" id="ARBA00022490"/>
    </source>
</evidence>
<dbReference type="PANTHER" id="PTHR33238">
    <property type="entry name" value="IRON (METAL) DEPENDENT REPRESSOR, DTXR FAMILY"/>
    <property type="match status" value="1"/>
</dbReference>
<dbReference type="InterPro" id="IPR001367">
    <property type="entry name" value="Fe_dep_repressor"/>
</dbReference>
<comment type="function">
    <text evidence="12">In the presence of manganese, represses expression of mntH and mntS. Up-regulates expression of mntP.</text>
</comment>
<keyword evidence="6" id="KW-0678">Repressor</keyword>
<evidence type="ECO:0000256" key="3">
    <source>
        <dbReference type="ARBA" id="ARBA00011738"/>
    </source>
</evidence>
<dbReference type="GO" id="GO:0005737">
    <property type="term" value="C:cytoplasm"/>
    <property type="evidence" value="ECO:0007669"/>
    <property type="project" value="UniProtKB-SubCell"/>
</dbReference>
<dbReference type="InterPro" id="IPR022689">
    <property type="entry name" value="Iron_dep_repressor"/>
</dbReference>
<dbReference type="AlphaFoldDB" id="A0A918J360"/>
<name>A0A918J360_9RHOB</name>
<evidence type="ECO:0000256" key="2">
    <source>
        <dbReference type="ARBA" id="ARBA00007871"/>
    </source>
</evidence>
<keyword evidence="10" id="KW-0804">Transcription</keyword>
<dbReference type="InterPro" id="IPR022687">
    <property type="entry name" value="HTH_DTXR"/>
</dbReference>
<comment type="subunit">
    <text evidence="3">Homodimer.</text>
</comment>
<feature type="domain" description="HTH dtxR-type" evidence="14">
    <location>
        <begin position="32"/>
        <end position="93"/>
    </location>
</feature>
<dbReference type="InterPro" id="IPR036421">
    <property type="entry name" value="Fe_dep_repressor_sf"/>
</dbReference>
<dbReference type="SMART" id="SM00347">
    <property type="entry name" value="HTH_MARR"/>
    <property type="match status" value="1"/>
</dbReference>
<dbReference type="RefSeq" id="WP_189635244.1">
    <property type="nucleotide sequence ID" value="NZ_BMYQ01000017.1"/>
</dbReference>
<dbReference type="GO" id="GO:0003677">
    <property type="term" value="F:DNA binding"/>
    <property type="evidence" value="ECO:0007669"/>
    <property type="project" value="UniProtKB-KW"/>
</dbReference>
<keyword evidence="8" id="KW-0238">DNA-binding</keyword>
<evidence type="ECO:0000256" key="12">
    <source>
        <dbReference type="ARBA" id="ARBA00025185"/>
    </source>
</evidence>
<evidence type="ECO:0000256" key="7">
    <source>
        <dbReference type="ARBA" id="ARBA00023015"/>
    </source>
</evidence>
<sequence length="156" mass="17277">MKPVPAPLSAEDDLRSAETQAGAFQAVREARRSELAEDYVELIAELIAHFGEARPVDIASRLGVTAPTVAKTLDRLARDGLVMRARYRSVFLTDQGRALAEECRVRHDIVVRFLIRLGLDAETAEQDAEGIEHHVSARTLALFAAFAERRGQPETR</sequence>
<dbReference type="Gene3D" id="1.10.10.10">
    <property type="entry name" value="Winged helix-like DNA-binding domain superfamily/Winged helix DNA-binding domain"/>
    <property type="match status" value="1"/>
</dbReference>
<protein>
    <recommendedName>
        <fullName evidence="4">Transcriptional regulator MntR</fullName>
    </recommendedName>
    <alternativeName>
        <fullName evidence="13">Manganese transport regulator</fullName>
    </alternativeName>
</protein>
<dbReference type="PANTHER" id="PTHR33238:SF11">
    <property type="entry name" value="TRANSCRIPTIONAL REGULATOR MNTR"/>
    <property type="match status" value="1"/>
</dbReference>
<reference evidence="15" key="2">
    <citation type="submission" date="2020-09" db="EMBL/GenBank/DDBJ databases">
        <authorList>
            <person name="Sun Q."/>
            <person name="Kim S."/>
        </authorList>
    </citation>
    <scope>NUCLEOTIDE SEQUENCE</scope>
    <source>
        <strain evidence="15">KCTC 23714</strain>
    </source>
</reference>
<keyword evidence="7" id="KW-0805">Transcription regulation</keyword>
<dbReference type="InterPro" id="IPR036390">
    <property type="entry name" value="WH_DNA-bd_sf"/>
</dbReference>
<gene>
    <name evidence="15" type="ORF">GCM10011452_35660</name>
</gene>
<reference evidence="15" key="1">
    <citation type="journal article" date="2014" name="Int. J. Syst. Evol. Microbiol.">
        <title>Complete genome sequence of Corynebacterium casei LMG S-19264T (=DSM 44701T), isolated from a smear-ripened cheese.</title>
        <authorList>
            <consortium name="US DOE Joint Genome Institute (JGI-PGF)"/>
            <person name="Walter F."/>
            <person name="Albersmeier A."/>
            <person name="Kalinowski J."/>
            <person name="Ruckert C."/>
        </authorList>
    </citation>
    <scope>NUCLEOTIDE SEQUENCE</scope>
    <source>
        <strain evidence="15">KCTC 23714</strain>
    </source>
</reference>
<dbReference type="SUPFAM" id="SSF46785">
    <property type="entry name" value="Winged helix' DNA-binding domain"/>
    <property type="match status" value="1"/>
</dbReference>
<organism evidence="15 16">
    <name type="scientific">Gemmobacter lanyuensis</name>
    <dbReference type="NCBI Taxonomy" id="1054497"/>
    <lineage>
        <taxon>Bacteria</taxon>
        <taxon>Pseudomonadati</taxon>
        <taxon>Pseudomonadota</taxon>
        <taxon>Alphaproteobacteria</taxon>
        <taxon>Rhodobacterales</taxon>
        <taxon>Paracoccaceae</taxon>
        <taxon>Gemmobacter</taxon>
    </lineage>
</organism>
<evidence type="ECO:0000313" key="15">
    <source>
        <dbReference type="EMBL" id="GGW44289.1"/>
    </source>
</evidence>
<comment type="subcellular location">
    <subcellularLocation>
        <location evidence="1">Cytoplasm</location>
    </subcellularLocation>
</comment>
<evidence type="ECO:0000256" key="1">
    <source>
        <dbReference type="ARBA" id="ARBA00004496"/>
    </source>
</evidence>
<dbReference type="GO" id="GO:0046914">
    <property type="term" value="F:transition metal ion binding"/>
    <property type="evidence" value="ECO:0007669"/>
    <property type="project" value="InterPro"/>
</dbReference>
<dbReference type="EMBL" id="BMYQ01000017">
    <property type="protein sequence ID" value="GGW44289.1"/>
    <property type="molecule type" value="Genomic_DNA"/>
</dbReference>
<keyword evidence="16" id="KW-1185">Reference proteome</keyword>
<keyword evidence="11" id="KW-0464">Manganese</keyword>
<dbReference type="InterPro" id="IPR000835">
    <property type="entry name" value="HTH_MarR-typ"/>
</dbReference>
<dbReference type="GO" id="GO:0003700">
    <property type="term" value="F:DNA-binding transcription factor activity"/>
    <property type="evidence" value="ECO:0007669"/>
    <property type="project" value="InterPro"/>
</dbReference>
<dbReference type="Proteomes" id="UP000628984">
    <property type="component" value="Unassembled WGS sequence"/>
</dbReference>
<dbReference type="InterPro" id="IPR050536">
    <property type="entry name" value="DtxR_MntR_Metal-Reg"/>
</dbReference>
<keyword evidence="9" id="KW-0010">Activator</keyword>
<evidence type="ECO:0000259" key="14">
    <source>
        <dbReference type="PROSITE" id="PS50944"/>
    </source>
</evidence>
<dbReference type="GO" id="GO:0046983">
    <property type="term" value="F:protein dimerization activity"/>
    <property type="evidence" value="ECO:0007669"/>
    <property type="project" value="InterPro"/>
</dbReference>
<evidence type="ECO:0000256" key="9">
    <source>
        <dbReference type="ARBA" id="ARBA00023159"/>
    </source>
</evidence>
<proteinExistence type="inferred from homology"/>
<evidence type="ECO:0000256" key="8">
    <source>
        <dbReference type="ARBA" id="ARBA00023125"/>
    </source>
</evidence>